<accession>A0A1Y1RYN8</accession>
<comment type="caution">
    <text evidence="1">The sequence shown here is derived from an EMBL/GenBank/DDBJ whole genome shotgun (WGS) entry which is preliminary data.</text>
</comment>
<organism evidence="1 2">
    <name type="scientific">Marispirochaeta aestuarii</name>
    <dbReference type="NCBI Taxonomy" id="1963862"/>
    <lineage>
        <taxon>Bacteria</taxon>
        <taxon>Pseudomonadati</taxon>
        <taxon>Spirochaetota</taxon>
        <taxon>Spirochaetia</taxon>
        <taxon>Spirochaetales</taxon>
        <taxon>Spirochaetaceae</taxon>
        <taxon>Marispirochaeta</taxon>
    </lineage>
</organism>
<sequence>MYATKGNKSDLFSPDNMIIEIWVENLGICINEQHGIFRESTPRKAYKHFGTFNLSDEFCEIAREYLESRDFFQEQNARVFMALKQKLKQ</sequence>
<dbReference type="AlphaFoldDB" id="A0A1Y1RYN8"/>
<protein>
    <submittedName>
        <fullName evidence="1">Uncharacterized protein</fullName>
    </submittedName>
</protein>
<proteinExistence type="predicted"/>
<keyword evidence="2" id="KW-1185">Reference proteome</keyword>
<dbReference type="EMBL" id="MWQY01000010">
    <property type="protein sequence ID" value="ORC35057.1"/>
    <property type="molecule type" value="Genomic_DNA"/>
</dbReference>
<evidence type="ECO:0000313" key="2">
    <source>
        <dbReference type="Proteomes" id="UP000192343"/>
    </source>
</evidence>
<dbReference type="Proteomes" id="UP000192343">
    <property type="component" value="Unassembled WGS sequence"/>
</dbReference>
<reference evidence="1 2" key="1">
    <citation type="submission" date="2017-03" db="EMBL/GenBank/DDBJ databases">
        <title>Draft Genome sequence of Marispirochaeta sp. strain JC444.</title>
        <authorList>
            <person name="Shivani Y."/>
            <person name="Subhash Y."/>
            <person name="Sasikala C."/>
            <person name="Ramana C."/>
        </authorList>
    </citation>
    <scope>NUCLEOTIDE SEQUENCE [LARGE SCALE GENOMIC DNA]</scope>
    <source>
        <strain evidence="1 2">JC444</strain>
    </source>
</reference>
<gene>
    <name evidence="1" type="ORF">B4O97_09980</name>
</gene>
<name>A0A1Y1RYN8_9SPIO</name>
<evidence type="ECO:0000313" key="1">
    <source>
        <dbReference type="EMBL" id="ORC35057.1"/>
    </source>
</evidence>